<comment type="caution">
    <text evidence="1">The sequence shown here is derived from an EMBL/GenBank/DDBJ whole genome shotgun (WGS) entry which is preliminary data.</text>
</comment>
<organism evidence="1 2">
    <name type="scientific">Catenovulum sediminis</name>
    <dbReference type="NCBI Taxonomy" id="1740262"/>
    <lineage>
        <taxon>Bacteria</taxon>
        <taxon>Pseudomonadati</taxon>
        <taxon>Pseudomonadota</taxon>
        <taxon>Gammaproteobacteria</taxon>
        <taxon>Alteromonadales</taxon>
        <taxon>Alteromonadaceae</taxon>
        <taxon>Catenovulum</taxon>
    </lineage>
</organism>
<name>A0ABV1RHS6_9ALTE</name>
<accession>A0ABV1RHS6</accession>
<dbReference type="RefSeq" id="WP_350401999.1">
    <property type="nucleotide sequence ID" value="NZ_JBELOE010000212.1"/>
</dbReference>
<protein>
    <recommendedName>
        <fullName evidence="3">Solute-binding protein family 3/N-terminal domain-containing protein</fullName>
    </recommendedName>
</protein>
<gene>
    <name evidence="1" type="ORF">ABS311_11415</name>
</gene>
<keyword evidence="2" id="KW-1185">Reference proteome</keyword>
<evidence type="ECO:0000313" key="1">
    <source>
        <dbReference type="EMBL" id="MER2492484.1"/>
    </source>
</evidence>
<reference evidence="1 2" key="1">
    <citation type="submission" date="2024-06" db="EMBL/GenBank/DDBJ databases">
        <authorList>
            <person name="Chen R.Y."/>
        </authorList>
    </citation>
    <scope>NUCLEOTIDE SEQUENCE [LARGE SCALE GENOMIC DNA]</scope>
    <source>
        <strain evidence="1 2">D2</strain>
    </source>
</reference>
<dbReference type="SUPFAM" id="SSF53850">
    <property type="entry name" value="Periplasmic binding protein-like II"/>
    <property type="match status" value="1"/>
</dbReference>
<sequence>MRLLLTGIIAVLLSVNHVLAIEAVYIPQPRSNLDIGHEYHTSLLKKALIHGANGRAIPIIKTSLHMPEARANYEVTKGEKVDVYWFGTDAKKERDMRAIRIPTSKGLIGYRRFIIHKDSIEKFDNIASLLALKQQTACLGAHWPDIRILQASDLPVVVNTMYENIFKRVHAKRCDYFPRAYHDGYNEVSVRKNRYPNLVHYEKIVLHYPFAVYFFTPKSKETLAAWIEDGLNAMIENGEFLRHMQSHLLTAHIFPLEQSADVRYINIPNPSLPEDTDWKNKKYWFQPSDFGFAENKKPALN</sequence>
<proteinExistence type="predicted"/>
<evidence type="ECO:0000313" key="2">
    <source>
        <dbReference type="Proteomes" id="UP001467690"/>
    </source>
</evidence>
<evidence type="ECO:0008006" key="3">
    <source>
        <dbReference type="Google" id="ProtNLM"/>
    </source>
</evidence>
<dbReference type="Proteomes" id="UP001467690">
    <property type="component" value="Unassembled WGS sequence"/>
</dbReference>
<dbReference type="EMBL" id="JBELOE010000212">
    <property type="protein sequence ID" value="MER2492484.1"/>
    <property type="molecule type" value="Genomic_DNA"/>
</dbReference>